<dbReference type="RefSeq" id="XP_005703518.1">
    <property type="nucleotide sequence ID" value="XM_005703461.1"/>
</dbReference>
<dbReference type="Proteomes" id="UP000030680">
    <property type="component" value="Unassembled WGS sequence"/>
</dbReference>
<feature type="coiled-coil region" evidence="1">
    <location>
        <begin position="83"/>
        <end position="110"/>
    </location>
</feature>
<feature type="coiled-coil region" evidence="1">
    <location>
        <begin position="31"/>
        <end position="58"/>
    </location>
</feature>
<dbReference type="Gramene" id="EME26998">
    <property type="protein sequence ID" value="EME26998"/>
    <property type="gene ID" value="Gasu_54490"/>
</dbReference>
<organism evidence="2 3">
    <name type="scientific">Galdieria sulphuraria</name>
    <name type="common">Red alga</name>
    <dbReference type="NCBI Taxonomy" id="130081"/>
    <lineage>
        <taxon>Eukaryota</taxon>
        <taxon>Rhodophyta</taxon>
        <taxon>Bangiophyceae</taxon>
        <taxon>Galdieriales</taxon>
        <taxon>Galdieriaceae</taxon>
        <taxon>Galdieria</taxon>
    </lineage>
</organism>
<gene>
    <name evidence="2" type="ORF">Gasu_54490</name>
</gene>
<evidence type="ECO:0000313" key="2">
    <source>
        <dbReference type="EMBL" id="EME26998.1"/>
    </source>
</evidence>
<sequence length="110" mass="13086">MEDDDFLSSSRLQNLLLQLFKQFGDFCRLLASATEEREEDLEKILENILSELSQVKQSFHQHIEKLKPVTAVERNAQLSQMRLMLLESRIARIREELQNIIRNQEREERS</sequence>
<accession>M2XTL2</accession>
<evidence type="ECO:0000313" key="3">
    <source>
        <dbReference type="Proteomes" id="UP000030680"/>
    </source>
</evidence>
<protein>
    <submittedName>
        <fullName evidence="2">Uncharacterized protein</fullName>
    </submittedName>
</protein>
<keyword evidence="3" id="KW-1185">Reference proteome</keyword>
<dbReference type="GeneID" id="17085940"/>
<reference evidence="3" key="1">
    <citation type="journal article" date="2013" name="Science">
        <title>Gene transfer from bacteria and archaea facilitated evolution of an extremophilic eukaryote.</title>
        <authorList>
            <person name="Schonknecht G."/>
            <person name="Chen W.H."/>
            <person name="Ternes C.M."/>
            <person name="Barbier G.G."/>
            <person name="Shrestha R.P."/>
            <person name="Stanke M."/>
            <person name="Brautigam A."/>
            <person name="Baker B.J."/>
            <person name="Banfield J.F."/>
            <person name="Garavito R.M."/>
            <person name="Carr K."/>
            <person name="Wilkerson C."/>
            <person name="Rensing S.A."/>
            <person name="Gagneul D."/>
            <person name="Dickenson N.E."/>
            <person name="Oesterhelt C."/>
            <person name="Lercher M.J."/>
            <person name="Weber A.P."/>
        </authorList>
    </citation>
    <scope>NUCLEOTIDE SEQUENCE [LARGE SCALE GENOMIC DNA]</scope>
    <source>
        <strain evidence="3">074W</strain>
    </source>
</reference>
<evidence type="ECO:0000256" key="1">
    <source>
        <dbReference type="SAM" id="Coils"/>
    </source>
</evidence>
<keyword evidence="1" id="KW-0175">Coiled coil</keyword>
<dbReference type="AlphaFoldDB" id="M2XTL2"/>
<name>M2XTL2_GALSU</name>
<dbReference type="EMBL" id="KB454539">
    <property type="protein sequence ID" value="EME26998.1"/>
    <property type="molecule type" value="Genomic_DNA"/>
</dbReference>
<proteinExistence type="predicted"/>
<dbReference type="KEGG" id="gsl:Gasu_54490"/>